<dbReference type="Pfam" id="PF13962">
    <property type="entry name" value="PGG"/>
    <property type="match status" value="1"/>
</dbReference>
<dbReference type="PROSITE" id="PS50088">
    <property type="entry name" value="ANK_REPEAT"/>
    <property type="match status" value="3"/>
</dbReference>
<dbReference type="AlphaFoldDB" id="A0A8T1RN07"/>
<keyword evidence="6 8" id="KW-0472">Membrane</keyword>
<evidence type="ECO:0000256" key="7">
    <source>
        <dbReference type="PROSITE-ProRule" id="PRU00023"/>
    </source>
</evidence>
<feature type="transmembrane region" description="Helical" evidence="8">
    <location>
        <begin position="558"/>
        <end position="582"/>
    </location>
</feature>
<feature type="transmembrane region" description="Helical" evidence="8">
    <location>
        <begin position="602"/>
        <end position="628"/>
    </location>
</feature>
<keyword evidence="4 8" id="KW-1133">Transmembrane helix</keyword>
<evidence type="ECO:0000256" key="8">
    <source>
        <dbReference type="SAM" id="Phobius"/>
    </source>
</evidence>
<evidence type="ECO:0000256" key="5">
    <source>
        <dbReference type="ARBA" id="ARBA00023043"/>
    </source>
</evidence>
<feature type="repeat" description="ANK" evidence="7">
    <location>
        <begin position="348"/>
        <end position="380"/>
    </location>
</feature>
<sequence length="714" mass="79459">MVALPYFMVGEMRSRYAEGKNRAKNIKKPRLEETGACTVHGTLFKGWYGLDLGILRPLHKYLTSIPPVSRIRSSSSTWSGTRSRSKVISAKLKELVPLLTKYLELVMTTVHHTEAITGMDSIIYKAAAQGNLEAISDPLDGFLTVNKNTILHICISSILVEEKFPATGGTDPASAAKFVKDVLDKCPSLLLKANAEDDSPLHVAARYGHASIVRVLIEHKNSQHQGLESGVVKATMEMIGKLNKEGDTALHEAVRHNHIEVVKQLLMEVDPEFLCGANVAGETPLYLAAERHFPDLVSEILNKLKSPAYDGPLGRTALHAAAFWDDEGMTQNILERYGRDLCRQADQNGWTPLHMAAYKDNIGPTKLLLKYDREVAYMKDAEGRTALHIAAHRHQESVTLVKIIAMCPDCCEVVDNEGRNALHLAVHNNWPRAALIIQDNSSLRNLLNQKDNDGNTPLHHYYNSAGYDLRTLDSPRVDKMVFNKKNQNAYQFLTNNSFPTVHGKKLFFFKDAKNYKFYHDGRVLEVGYDEIEKKRPKMVGELESKKKRMKKMEDDDKAAQIHLVVATLIITVTFAAGIAMPGGFVGVDDHPHPGSAVLKKSAAFKAFIITNALSLMLSTSAVFIHLFIPLITSNYLFKNRKSFLRMAFWLLLSSMAPMVLAFVTGTYAVLAHSDIAIPTCIICLSFLLVLVLIFLKFKITDADSKMLSSLGFDS</sequence>
<evidence type="ECO:0000259" key="9">
    <source>
        <dbReference type="Pfam" id="PF13962"/>
    </source>
</evidence>
<keyword evidence="3" id="KW-0677">Repeat</keyword>
<feature type="transmembrane region" description="Helical" evidence="8">
    <location>
        <begin position="648"/>
        <end position="669"/>
    </location>
</feature>
<proteinExistence type="predicted"/>
<feature type="repeat" description="ANK" evidence="7">
    <location>
        <begin position="196"/>
        <end position="219"/>
    </location>
</feature>
<dbReference type="PANTHER" id="PTHR24186">
    <property type="entry name" value="PROTEIN PHOSPHATASE 1 REGULATORY SUBUNIT"/>
    <property type="match status" value="1"/>
</dbReference>
<keyword evidence="2 8" id="KW-0812">Transmembrane</keyword>
<gene>
    <name evidence="10" type="ORF">CIPAW_01G086900</name>
</gene>
<keyword evidence="5 7" id="KW-0040">ANK repeat</keyword>
<dbReference type="InterPro" id="IPR026961">
    <property type="entry name" value="PGG_dom"/>
</dbReference>
<reference evidence="10" key="1">
    <citation type="submission" date="2020-12" db="EMBL/GenBank/DDBJ databases">
        <title>WGS assembly of Carya illinoinensis cv. Pawnee.</title>
        <authorList>
            <person name="Platts A."/>
            <person name="Shu S."/>
            <person name="Wright S."/>
            <person name="Barry K."/>
            <person name="Edger P."/>
            <person name="Pires J.C."/>
            <person name="Schmutz J."/>
        </authorList>
    </citation>
    <scope>NUCLEOTIDE SEQUENCE</scope>
    <source>
        <tissue evidence="10">Leaf</tissue>
    </source>
</reference>
<dbReference type="SMART" id="SM00248">
    <property type="entry name" value="ANK"/>
    <property type="match status" value="9"/>
</dbReference>
<evidence type="ECO:0000256" key="1">
    <source>
        <dbReference type="ARBA" id="ARBA00004141"/>
    </source>
</evidence>
<evidence type="ECO:0000313" key="10">
    <source>
        <dbReference type="EMBL" id="KAG6667231.1"/>
    </source>
</evidence>
<protein>
    <recommendedName>
        <fullName evidence="9">PGG domain-containing protein</fullName>
    </recommendedName>
</protein>
<dbReference type="GO" id="GO:0005886">
    <property type="term" value="C:plasma membrane"/>
    <property type="evidence" value="ECO:0007669"/>
    <property type="project" value="TreeGrafter"/>
</dbReference>
<feature type="transmembrane region" description="Helical" evidence="8">
    <location>
        <begin position="675"/>
        <end position="695"/>
    </location>
</feature>
<organism evidence="10 11">
    <name type="scientific">Carya illinoinensis</name>
    <name type="common">Pecan</name>
    <dbReference type="NCBI Taxonomy" id="32201"/>
    <lineage>
        <taxon>Eukaryota</taxon>
        <taxon>Viridiplantae</taxon>
        <taxon>Streptophyta</taxon>
        <taxon>Embryophyta</taxon>
        <taxon>Tracheophyta</taxon>
        <taxon>Spermatophyta</taxon>
        <taxon>Magnoliopsida</taxon>
        <taxon>eudicotyledons</taxon>
        <taxon>Gunneridae</taxon>
        <taxon>Pentapetalae</taxon>
        <taxon>rosids</taxon>
        <taxon>fabids</taxon>
        <taxon>Fagales</taxon>
        <taxon>Juglandaceae</taxon>
        <taxon>Carya</taxon>
    </lineage>
</organism>
<accession>A0A8T1RN07</accession>
<evidence type="ECO:0000313" key="11">
    <source>
        <dbReference type="Proteomes" id="UP000811609"/>
    </source>
</evidence>
<evidence type="ECO:0000256" key="4">
    <source>
        <dbReference type="ARBA" id="ARBA00022989"/>
    </source>
</evidence>
<comment type="caution">
    <text evidence="10">The sequence shown here is derived from an EMBL/GenBank/DDBJ whole genome shotgun (WGS) entry which is preliminary data.</text>
</comment>
<evidence type="ECO:0000256" key="6">
    <source>
        <dbReference type="ARBA" id="ARBA00023136"/>
    </source>
</evidence>
<feature type="repeat" description="ANK" evidence="7">
    <location>
        <begin position="245"/>
        <end position="266"/>
    </location>
</feature>
<dbReference type="EMBL" id="CM031809">
    <property type="protein sequence ID" value="KAG6667231.1"/>
    <property type="molecule type" value="Genomic_DNA"/>
</dbReference>
<name>A0A8T1RN07_CARIL</name>
<dbReference type="InterPro" id="IPR002110">
    <property type="entry name" value="Ankyrin_rpt"/>
</dbReference>
<dbReference type="Proteomes" id="UP000811609">
    <property type="component" value="Chromosome 1"/>
</dbReference>
<dbReference type="PROSITE" id="PS50297">
    <property type="entry name" value="ANK_REP_REGION"/>
    <property type="match status" value="3"/>
</dbReference>
<comment type="subcellular location">
    <subcellularLocation>
        <location evidence="1">Membrane</location>
        <topology evidence="1">Multi-pass membrane protein</topology>
    </subcellularLocation>
</comment>
<feature type="domain" description="PGG" evidence="9">
    <location>
        <begin position="556"/>
        <end position="669"/>
    </location>
</feature>
<keyword evidence="11" id="KW-1185">Reference proteome</keyword>
<dbReference type="PANTHER" id="PTHR24186:SF36">
    <property type="entry name" value="SERINE_THREONINE-PROTEIN PHOSPHATASE 6 REGULATORY ANKYRIN REPEAT SUBUNIT A-LIKE"/>
    <property type="match status" value="1"/>
</dbReference>
<evidence type="ECO:0000256" key="2">
    <source>
        <dbReference type="ARBA" id="ARBA00022692"/>
    </source>
</evidence>
<dbReference type="Pfam" id="PF12796">
    <property type="entry name" value="Ank_2"/>
    <property type="match status" value="2"/>
</dbReference>
<evidence type="ECO:0000256" key="3">
    <source>
        <dbReference type="ARBA" id="ARBA00022737"/>
    </source>
</evidence>